<proteinExistence type="predicted"/>
<organism evidence="5 6">
    <name type="scientific">Setomelanomma holmii</name>
    <dbReference type="NCBI Taxonomy" id="210430"/>
    <lineage>
        <taxon>Eukaryota</taxon>
        <taxon>Fungi</taxon>
        <taxon>Dikarya</taxon>
        <taxon>Ascomycota</taxon>
        <taxon>Pezizomycotina</taxon>
        <taxon>Dothideomycetes</taxon>
        <taxon>Pleosporomycetidae</taxon>
        <taxon>Pleosporales</taxon>
        <taxon>Pleosporineae</taxon>
        <taxon>Phaeosphaeriaceae</taxon>
        <taxon>Setomelanomma</taxon>
    </lineage>
</organism>
<evidence type="ECO:0000256" key="2">
    <source>
        <dbReference type="PROSITE-ProRule" id="PRU00261"/>
    </source>
</evidence>
<dbReference type="InterPro" id="IPR006771">
    <property type="entry name" value="CetA-like"/>
</dbReference>
<feature type="disulfide bond" evidence="2">
    <location>
        <begin position="266"/>
        <end position="280"/>
    </location>
</feature>
<keyword evidence="2" id="KW-1015">Disulfide bond</keyword>
<dbReference type="GO" id="GO:0008061">
    <property type="term" value="F:chitin binding"/>
    <property type="evidence" value="ECO:0007669"/>
    <property type="project" value="UniProtKB-UniRule"/>
</dbReference>
<evidence type="ECO:0000313" key="5">
    <source>
        <dbReference type="EMBL" id="KAF2033692.1"/>
    </source>
</evidence>
<feature type="non-terminal residue" evidence="5">
    <location>
        <position position="1"/>
    </location>
</feature>
<name>A0A9P4LRF9_9PLEO</name>
<dbReference type="InterPro" id="IPR036861">
    <property type="entry name" value="Endochitinase-like_sf"/>
</dbReference>
<dbReference type="Pfam" id="PF04681">
    <property type="entry name" value="Bys1"/>
    <property type="match status" value="1"/>
</dbReference>
<feature type="compositionally biased region" description="Pro residues" evidence="3">
    <location>
        <begin position="193"/>
        <end position="203"/>
    </location>
</feature>
<dbReference type="SMART" id="SM00270">
    <property type="entry name" value="ChtBD1"/>
    <property type="match status" value="1"/>
</dbReference>
<evidence type="ECO:0000256" key="3">
    <source>
        <dbReference type="SAM" id="MobiDB-lite"/>
    </source>
</evidence>
<evidence type="ECO:0000256" key="1">
    <source>
        <dbReference type="ARBA" id="ARBA00022669"/>
    </source>
</evidence>
<evidence type="ECO:0000313" key="6">
    <source>
        <dbReference type="Proteomes" id="UP000799777"/>
    </source>
</evidence>
<evidence type="ECO:0000259" key="4">
    <source>
        <dbReference type="PROSITE" id="PS50941"/>
    </source>
</evidence>
<reference evidence="5" key="1">
    <citation type="journal article" date="2020" name="Stud. Mycol.">
        <title>101 Dothideomycetes genomes: a test case for predicting lifestyles and emergence of pathogens.</title>
        <authorList>
            <person name="Haridas S."/>
            <person name="Albert R."/>
            <person name="Binder M."/>
            <person name="Bloem J."/>
            <person name="Labutti K."/>
            <person name="Salamov A."/>
            <person name="Andreopoulos B."/>
            <person name="Baker S."/>
            <person name="Barry K."/>
            <person name="Bills G."/>
            <person name="Bluhm B."/>
            <person name="Cannon C."/>
            <person name="Castanera R."/>
            <person name="Culley D."/>
            <person name="Daum C."/>
            <person name="Ezra D."/>
            <person name="Gonzalez J."/>
            <person name="Henrissat B."/>
            <person name="Kuo A."/>
            <person name="Liang C."/>
            <person name="Lipzen A."/>
            <person name="Lutzoni F."/>
            <person name="Magnuson J."/>
            <person name="Mondo S."/>
            <person name="Nolan M."/>
            <person name="Ohm R."/>
            <person name="Pangilinan J."/>
            <person name="Park H.-J."/>
            <person name="Ramirez L."/>
            <person name="Alfaro M."/>
            <person name="Sun H."/>
            <person name="Tritt A."/>
            <person name="Yoshinaga Y."/>
            <person name="Zwiers L.-H."/>
            <person name="Turgeon B."/>
            <person name="Goodwin S."/>
            <person name="Spatafora J."/>
            <person name="Crous P."/>
            <person name="Grigoriev I."/>
        </authorList>
    </citation>
    <scope>NUCLEOTIDE SEQUENCE</scope>
    <source>
        <strain evidence="5">CBS 110217</strain>
    </source>
</reference>
<dbReference type="Proteomes" id="UP000799777">
    <property type="component" value="Unassembled WGS sequence"/>
</dbReference>
<dbReference type="EMBL" id="ML978165">
    <property type="protein sequence ID" value="KAF2033692.1"/>
    <property type="molecule type" value="Genomic_DNA"/>
</dbReference>
<feature type="domain" description="Chitin-binding type-1" evidence="4">
    <location>
        <begin position="247"/>
        <end position="291"/>
    </location>
</feature>
<feature type="region of interest" description="Disordered" evidence="3">
    <location>
        <begin position="184"/>
        <end position="234"/>
    </location>
</feature>
<accession>A0A9P4LRF9</accession>
<dbReference type="InterPro" id="IPR037176">
    <property type="entry name" value="Osmotin/thaumatin-like_sf"/>
</dbReference>
<dbReference type="CDD" id="cd11618">
    <property type="entry name" value="ChtBD1_1"/>
    <property type="match status" value="1"/>
</dbReference>
<dbReference type="OrthoDB" id="1193027at2759"/>
<keyword evidence="6" id="KW-1185">Reference proteome</keyword>
<dbReference type="PROSITE" id="PS50941">
    <property type="entry name" value="CHIT_BIND_I_2"/>
    <property type="match status" value="1"/>
</dbReference>
<feature type="non-terminal residue" evidence="5">
    <location>
        <position position="291"/>
    </location>
</feature>
<dbReference type="InterPro" id="IPR001002">
    <property type="entry name" value="Chitin-bd_1"/>
</dbReference>
<dbReference type="SUPFAM" id="SSF57016">
    <property type="entry name" value="Plant lectins/antimicrobial peptides"/>
    <property type="match status" value="1"/>
</dbReference>
<gene>
    <name evidence="5" type="ORF">EK21DRAFT_47263</name>
</gene>
<dbReference type="AlphaFoldDB" id="A0A9P4LRF9"/>
<feature type="compositionally biased region" description="Polar residues" evidence="3">
    <location>
        <begin position="205"/>
        <end position="221"/>
    </location>
</feature>
<comment type="caution">
    <text evidence="5">The sequence shown here is derived from an EMBL/GenBank/DDBJ whole genome shotgun (WGS) entry which is preliminary data.</text>
</comment>
<comment type="caution">
    <text evidence="2">Lacks conserved residue(s) required for the propagation of feature annotation.</text>
</comment>
<dbReference type="Pfam" id="PF00187">
    <property type="entry name" value="Chitin_bind_1"/>
    <property type="match status" value="1"/>
</dbReference>
<dbReference type="SUPFAM" id="SSF49870">
    <property type="entry name" value="Osmotin, thaumatin-like protein"/>
    <property type="match status" value="1"/>
</dbReference>
<sequence>ILSGLAAAANTVIIENRCPYDIYYWIVPPKGNSPHAIDSGRITVPAQSSDSHPMRNGQIDGAGTALKVRDLPRYQTAPAGIIQVEYNLTPSQKKLWYDLSVINCDRSVGPEHPMYCPLIGGGVEVSIRGARDKCPYATCTVKEGCNPFNTYLWHGSWPNEPTYACGAGADIVVEWCKEQPALRTKGDPTFDGVPPPVTQPKPALPSTQPIPSGPLTESSDGTCGDDAPPKPSESTLFHKAEAEISPHGLCGSHNGFNCAGSRFGSCCSQWGFCGIGSEYCGTGCQSAFGHC</sequence>
<protein>
    <recommendedName>
        <fullName evidence="4">Chitin-binding type-1 domain-containing protein</fullName>
    </recommendedName>
</protein>
<keyword evidence="1 2" id="KW-0147">Chitin-binding</keyword>
<dbReference type="Gene3D" id="3.30.60.10">
    <property type="entry name" value="Endochitinase-like"/>
    <property type="match status" value="1"/>
</dbReference>